<dbReference type="Proteomes" id="UP000248987">
    <property type="component" value="Unassembled WGS sequence"/>
</dbReference>
<evidence type="ECO:0000313" key="1">
    <source>
        <dbReference type="EMBL" id="RAJ17538.1"/>
    </source>
</evidence>
<reference evidence="1 2" key="1">
    <citation type="submission" date="2018-06" db="EMBL/GenBank/DDBJ databases">
        <title>Genomic Encyclopedia of Archaeal and Bacterial Type Strains, Phase II (KMG-II): from individual species to whole genera.</title>
        <authorList>
            <person name="Goeker M."/>
        </authorList>
    </citation>
    <scope>NUCLEOTIDE SEQUENCE [LARGE SCALE GENOMIC DNA]</scope>
    <source>
        <strain evidence="1 2">DSM 12408</strain>
    </source>
</reference>
<name>A0A327RN40_9FLAO</name>
<protein>
    <submittedName>
        <fullName evidence="1">Uncharacterized protein</fullName>
    </submittedName>
</protein>
<gene>
    <name evidence="1" type="ORF">LX77_03864</name>
</gene>
<evidence type="ECO:0000313" key="2">
    <source>
        <dbReference type="Proteomes" id="UP000248987"/>
    </source>
</evidence>
<sequence length="48" mass="5430">MSVESNLLEAKQILNLSDDEFNGVKLAIKYMCEKQGVNYNSLVSENLH</sequence>
<dbReference type="AlphaFoldDB" id="A0A327RN40"/>
<comment type="caution">
    <text evidence="1">The sequence shown here is derived from an EMBL/GenBank/DDBJ whole genome shotgun (WGS) entry which is preliminary data.</text>
</comment>
<dbReference type="EMBL" id="QLLQ01000034">
    <property type="protein sequence ID" value="RAJ17538.1"/>
    <property type="molecule type" value="Genomic_DNA"/>
</dbReference>
<keyword evidence="2" id="KW-1185">Reference proteome</keyword>
<organism evidence="1 2">
    <name type="scientific">Gelidibacter algens</name>
    <dbReference type="NCBI Taxonomy" id="49280"/>
    <lineage>
        <taxon>Bacteria</taxon>
        <taxon>Pseudomonadati</taxon>
        <taxon>Bacteroidota</taxon>
        <taxon>Flavobacteriia</taxon>
        <taxon>Flavobacteriales</taxon>
        <taxon>Flavobacteriaceae</taxon>
        <taxon>Gelidibacter</taxon>
    </lineage>
</organism>
<proteinExistence type="predicted"/>
<accession>A0A327RN40</accession>